<gene>
    <name evidence="1" type="ORF">HDF14_001051</name>
</gene>
<evidence type="ECO:0008006" key="3">
    <source>
        <dbReference type="Google" id="ProtNLM"/>
    </source>
</evidence>
<evidence type="ECO:0000313" key="1">
    <source>
        <dbReference type="EMBL" id="MBB5327446.1"/>
    </source>
</evidence>
<comment type="caution">
    <text evidence="1">The sequence shown here is derived from an EMBL/GenBank/DDBJ whole genome shotgun (WGS) entry which is preliminary data.</text>
</comment>
<dbReference type="AlphaFoldDB" id="A0A9X0QBN6"/>
<sequence>MPGTTGRTRLKLLTRKQRAEYVSRPTPDIATALLSKLDHDPVLDELTRTPFFLSRVVSIAAAGQDVPNTKMGVLREVIRLLENDPAYHAILQSSPLHGEAGSFLTAIAAEMTSKGQTHLAEAEVRQLLIRTLRRMRDADLIDGTFTGNQVLEALTARHVLERMEYPHPAYQFEHQQLQEYYAAEFLKVQLRRLLADPELPLDQAATTEAARAFQKQHINQSAWSEPLYMLAGDLAADSTLDSTDRPVIRAGSLLLDLTITIDLIFAAELYSLSSAPAQEHAAGRLSASIRGLWVSPENHRRSYALTAMTATGSDLFRDELIPLLKESGNHARFEVYRSTRALRLSSLGPEWRHEVRSWDEEARLHFASAILHIGAPLHELAAFVLTDPSVKVRARAFKDLMRVNTDAETTKLLTEIDDETFETAIEGAPLRIVHSIFRSRALEVYKKVLRDSSDPEKRYIAAANAVLLGQADAHSVLMEYLDGCSAERMRALAQRELRLLLETLSSDQAWRSTFLIRNVRAGVLAAADWSALIKTIDEDLKEELLVRLETEDLFEVRVPGVQGLLRIGADATLAGRIFRRMVTLHESIQAANAVR</sequence>
<keyword evidence="2" id="KW-1185">Reference proteome</keyword>
<name>A0A9X0QBN6_9BACT</name>
<proteinExistence type="predicted"/>
<evidence type="ECO:0000313" key="2">
    <source>
        <dbReference type="Proteomes" id="UP000535182"/>
    </source>
</evidence>
<dbReference type="RefSeq" id="WP_183974144.1">
    <property type="nucleotide sequence ID" value="NZ_JACHEB010000002.1"/>
</dbReference>
<organism evidence="1 2">
    <name type="scientific">Tunturiibacter gelidiferens</name>
    <dbReference type="NCBI Taxonomy" id="3069689"/>
    <lineage>
        <taxon>Bacteria</taxon>
        <taxon>Pseudomonadati</taxon>
        <taxon>Acidobacteriota</taxon>
        <taxon>Terriglobia</taxon>
        <taxon>Terriglobales</taxon>
        <taxon>Acidobacteriaceae</taxon>
        <taxon>Tunturiibacter</taxon>
    </lineage>
</organism>
<protein>
    <recommendedName>
        <fullName evidence="3">HEAT repeat domain-containing protein</fullName>
    </recommendedName>
</protein>
<dbReference type="EMBL" id="JACHEB010000002">
    <property type="protein sequence ID" value="MBB5327446.1"/>
    <property type="molecule type" value="Genomic_DNA"/>
</dbReference>
<dbReference type="Proteomes" id="UP000535182">
    <property type="component" value="Unassembled WGS sequence"/>
</dbReference>
<accession>A0A9X0QBN6</accession>
<reference evidence="1 2" key="1">
    <citation type="submission" date="2020-08" db="EMBL/GenBank/DDBJ databases">
        <title>Genomic Encyclopedia of Type Strains, Phase IV (KMG-V): Genome sequencing to study the core and pangenomes of soil and plant-associated prokaryotes.</title>
        <authorList>
            <person name="Whitman W."/>
        </authorList>
    </citation>
    <scope>NUCLEOTIDE SEQUENCE [LARGE SCALE GENOMIC DNA]</scope>
    <source>
        <strain evidence="1 2">X5P2</strain>
    </source>
</reference>